<dbReference type="GO" id="GO:0003824">
    <property type="term" value="F:catalytic activity"/>
    <property type="evidence" value="ECO:0007669"/>
    <property type="project" value="InterPro"/>
</dbReference>
<dbReference type="InterPro" id="IPR034457">
    <property type="entry name" value="Organic_radical-activating"/>
</dbReference>
<dbReference type="EMBL" id="CP001098">
    <property type="protein sequence ID" value="ACL69011.1"/>
    <property type="molecule type" value="Genomic_DNA"/>
</dbReference>
<feature type="binding site" evidence="6">
    <location>
        <position position="89"/>
    </location>
    <ligand>
        <name>[4Fe-4S] cluster</name>
        <dbReference type="ChEBI" id="CHEBI:49883"/>
        <note>4Fe-4S-S-AdoMet</note>
    </ligand>
</feature>
<keyword evidence="1" id="KW-0004">4Fe-4S</keyword>
<evidence type="ECO:0000256" key="2">
    <source>
        <dbReference type="ARBA" id="ARBA00022691"/>
    </source>
</evidence>
<dbReference type="SFLD" id="SFLDS00029">
    <property type="entry name" value="Radical_SAM"/>
    <property type="match status" value="1"/>
</dbReference>
<dbReference type="InterPro" id="IPR016431">
    <property type="entry name" value="Pyrv-formate_lyase-activ_prd"/>
</dbReference>
<dbReference type="STRING" id="373903.Hore_01540"/>
<evidence type="ECO:0000256" key="1">
    <source>
        <dbReference type="ARBA" id="ARBA00022485"/>
    </source>
</evidence>
<dbReference type="PANTHER" id="PTHR30352">
    <property type="entry name" value="PYRUVATE FORMATE-LYASE-ACTIVATING ENZYME"/>
    <property type="match status" value="1"/>
</dbReference>
<evidence type="ECO:0000313" key="9">
    <source>
        <dbReference type="EMBL" id="ACL69011.1"/>
    </source>
</evidence>
<dbReference type="Proteomes" id="UP000000719">
    <property type="component" value="Chromosome"/>
</dbReference>
<dbReference type="InterPro" id="IPR006638">
    <property type="entry name" value="Elp3/MiaA/NifB-like_rSAM"/>
</dbReference>
<gene>
    <name evidence="8" type="ordered locus">Hore_01540</name>
    <name evidence="9" type="ordered locus">Hore_02500</name>
</gene>
<dbReference type="InterPro" id="IPR058240">
    <property type="entry name" value="rSAM_sf"/>
</dbReference>
<dbReference type="EMBL" id="CP001098">
    <property type="protein sequence ID" value="ACL68916.1"/>
    <property type="molecule type" value="Genomic_DNA"/>
</dbReference>
<comment type="cofactor">
    <cofactor evidence="6">
        <name>[4Fe-4S] cluster</name>
        <dbReference type="ChEBI" id="CHEBI:49883"/>
    </cofactor>
    <text evidence="6">Binds 1 [4Fe-4S] cluster. The cluster is coordinated with 3 cysteines and an exchangeable S-adenosyl-L-methionine.</text>
</comment>
<dbReference type="SMART" id="SM00729">
    <property type="entry name" value="Elp3"/>
    <property type="match status" value="1"/>
</dbReference>
<sequence length="329" mass="37968">MEKAGFYIKMDNDKVQCLLCPHTCEIPVGEKGRCKVRVNEKGELILKNYGVITSMAIDPVEKKPLYHFYPGTRILSLGTYSCNFTCKHCQNWQISQEKPEVVTSYSPKEVADLARDKNVIGVAYTYSEPSIWFEYVLKTSQVVKSNGMKNVLVTNGFINKKPLKELIPYIDGINIDLKAYNPDFYQRICGGKLKPVLENIKYLRDKVHIEITTLLIPGLNDSTEELEDMFQWLNSLDPDIPLHITRYFPRYRLNLPPTSIDELKEAYDLAKRYLNYVYLGNINLDQGRDTVCPHCGQVVIERNIRVINRIKDGRCPWCGQEIKGEFRNK</sequence>
<dbReference type="eggNOG" id="COG1180">
    <property type="taxonomic scope" value="Bacteria"/>
</dbReference>
<feature type="domain" description="Radical SAM core" evidence="7">
    <location>
        <begin position="67"/>
        <end position="281"/>
    </location>
</feature>
<dbReference type="KEGG" id="hor:Hore_01540"/>
<dbReference type="CDD" id="cd01335">
    <property type="entry name" value="Radical_SAM"/>
    <property type="match status" value="1"/>
</dbReference>
<dbReference type="OrthoDB" id="9778883at2"/>
<evidence type="ECO:0000256" key="5">
    <source>
        <dbReference type="ARBA" id="ARBA00023014"/>
    </source>
</evidence>
<keyword evidence="3 6" id="KW-0479">Metal-binding</keyword>
<keyword evidence="4 6" id="KW-0408">Iron</keyword>
<dbReference type="InterPro" id="IPR007197">
    <property type="entry name" value="rSAM"/>
</dbReference>
<evidence type="ECO:0000259" key="7">
    <source>
        <dbReference type="PROSITE" id="PS51918"/>
    </source>
</evidence>
<dbReference type="SUPFAM" id="SSF102114">
    <property type="entry name" value="Radical SAM enzymes"/>
    <property type="match status" value="1"/>
</dbReference>
<dbReference type="KEGG" id="hor:Hore_02500"/>
<evidence type="ECO:0000313" key="8">
    <source>
        <dbReference type="EMBL" id="ACL68916.1"/>
    </source>
</evidence>
<dbReference type="Gene3D" id="3.20.20.70">
    <property type="entry name" value="Aldolase class I"/>
    <property type="match status" value="1"/>
</dbReference>
<dbReference type="SFLD" id="SFLDG01101">
    <property type="entry name" value="Uncharacterised_Radical_SAM_Su"/>
    <property type="match status" value="1"/>
</dbReference>
<dbReference type="NCBIfam" id="TIGR04337">
    <property type="entry name" value="AmmeMemoSam_rS"/>
    <property type="match status" value="1"/>
</dbReference>
<dbReference type="PROSITE" id="PS51918">
    <property type="entry name" value="RADICAL_SAM"/>
    <property type="match status" value="1"/>
</dbReference>
<feature type="binding site" evidence="6">
    <location>
        <position position="82"/>
    </location>
    <ligand>
        <name>[4Fe-4S] cluster</name>
        <dbReference type="ChEBI" id="CHEBI:49883"/>
        <note>4Fe-4S-S-AdoMet</note>
    </ligand>
</feature>
<dbReference type="GO" id="GO:0046872">
    <property type="term" value="F:metal ion binding"/>
    <property type="evidence" value="ECO:0007669"/>
    <property type="project" value="UniProtKB-KW"/>
</dbReference>
<organism evidence="8 10">
    <name type="scientific">Halothermothrix orenii (strain H 168 / OCM 544 / DSM 9562)</name>
    <dbReference type="NCBI Taxonomy" id="373903"/>
    <lineage>
        <taxon>Bacteria</taxon>
        <taxon>Bacillati</taxon>
        <taxon>Bacillota</taxon>
        <taxon>Clostridia</taxon>
        <taxon>Halanaerobiales</taxon>
        <taxon>Halothermotrichaceae</taxon>
        <taxon>Halothermothrix</taxon>
    </lineage>
</organism>
<keyword evidence="10" id="KW-1185">Reference proteome</keyword>
<dbReference type="HOGENOM" id="CLU_044176_1_0_9"/>
<dbReference type="InterPro" id="IPR027596">
    <property type="entry name" value="AmmeMemoSam_rS"/>
</dbReference>
<dbReference type="PIRSF" id="PIRSF004869">
    <property type="entry name" value="PflX_prd"/>
    <property type="match status" value="1"/>
</dbReference>
<dbReference type="GO" id="GO:0051539">
    <property type="term" value="F:4 iron, 4 sulfur cluster binding"/>
    <property type="evidence" value="ECO:0007669"/>
    <property type="project" value="UniProtKB-KW"/>
</dbReference>
<protein>
    <submittedName>
        <fullName evidence="8">Radical SAM domain protein</fullName>
    </submittedName>
</protein>
<dbReference type="InterPro" id="IPR013785">
    <property type="entry name" value="Aldolase_TIM"/>
</dbReference>
<keyword evidence="5 6" id="KW-0411">Iron-sulfur</keyword>
<proteinExistence type="predicted"/>
<evidence type="ECO:0000256" key="4">
    <source>
        <dbReference type="ARBA" id="ARBA00023004"/>
    </source>
</evidence>
<dbReference type="RefSeq" id="WP_012635114.1">
    <property type="nucleotide sequence ID" value="NC_011899.1"/>
</dbReference>
<accession>B8D0U7</accession>
<dbReference type="AlphaFoldDB" id="B8D0U7"/>
<name>B8D0U7_HALOH</name>
<feature type="binding site" evidence="6">
    <location>
        <position position="86"/>
    </location>
    <ligand>
        <name>[4Fe-4S] cluster</name>
        <dbReference type="ChEBI" id="CHEBI:49883"/>
        <note>4Fe-4S-S-AdoMet</note>
    </ligand>
</feature>
<reference evidence="8 10" key="1">
    <citation type="journal article" date="2009" name="PLoS ONE">
        <title>Genome analysis of the anaerobic thermohalophilic bacterium Halothermothrix orenii.</title>
        <authorList>
            <person name="Mavromatis K."/>
            <person name="Ivanova N."/>
            <person name="Anderson I."/>
            <person name="Lykidis A."/>
            <person name="Hooper S.D."/>
            <person name="Sun H."/>
            <person name="Kunin V."/>
            <person name="Lapidus A."/>
            <person name="Hugenholtz P."/>
            <person name="Patel B."/>
            <person name="Kyrpides N.C."/>
        </authorList>
    </citation>
    <scope>NUCLEOTIDE SEQUENCE [LARGE SCALE GENOMIC DNA]</scope>
    <source>
        <strain evidence="8">H 168</strain>
        <strain evidence="10">H 168 / OCM 544 / DSM 9562</strain>
    </source>
</reference>
<keyword evidence="2 6" id="KW-0949">S-adenosyl-L-methionine</keyword>
<evidence type="ECO:0000256" key="6">
    <source>
        <dbReference type="PIRSR" id="PIRSR004869-50"/>
    </source>
</evidence>
<evidence type="ECO:0000256" key="3">
    <source>
        <dbReference type="ARBA" id="ARBA00022723"/>
    </source>
</evidence>
<dbReference type="Pfam" id="PF04055">
    <property type="entry name" value="Radical_SAM"/>
    <property type="match status" value="1"/>
</dbReference>
<dbReference type="PANTHER" id="PTHR30352:SF5">
    <property type="entry name" value="PYRUVATE FORMATE-LYASE 1-ACTIVATING ENZYME"/>
    <property type="match status" value="1"/>
</dbReference>
<evidence type="ECO:0000313" key="10">
    <source>
        <dbReference type="Proteomes" id="UP000000719"/>
    </source>
</evidence>